<dbReference type="Gene3D" id="3.30.559.10">
    <property type="entry name" value="Chloramphenicol acetyltransferase-like domain"/>
    <property type="match status" value="1"/>
</dbReference>
<keyword evidence="3" id="KW-1185">Reference proteome</keyword>
<dbReference type="EMBL" id="BSYR01000037">
    <property type="protein sequence ID" value="GMJ03502.1"/>
    <property type="molecule type" value="Genomic_DNA"/>
</dbReference>
<dbReference type="PANTHER" id="PTHR31896:SF43">
    <property type="entry name" value="PROTEIN ENHANCED PSEUDOMONAS SUSCEPTIBILITY 1"/>
    <property type="match status" value="1"/>
</dbReference>
<dbReference type="Pfam" id="PF02458">
    <property type="entry name" value="Transferase"/>
    <property type="match status" value="1"/>
</dbReference>
<evidence type="ECO:0000256" key="1">
    <source>
        <dbReference type="ARBA" id="ARBA00022679"/>
    </source>
</evidence>
<sequence>MMYPIGTSEILVKAGIITMKAKELQEQRVGGMALEMNKLVQAHTEEVFKRDLVSWIASPKFTTMGMMSAKLMGMSSSPRFDVYGNDFGWGRPIAVRSGSVNKIDGKLTLFFGVEEGSINVEACLLAETLEAMANDDEFMDAITI</sequence>
<protein>
    <submittedName>
        <fullName evidence="2">Uncharacterized protein</fullName>
    </submittedName>
</protein>
<keyword evidence="1" id="KW-0808">Transferase</keyword>
<dbReference type="InterPro" id="IPR023213">
    <property type="entry name" value="CAT-like_dom_sf"/>
</dbReference>
<comment type="caution">
    <text evidence="2">The sequence shown here is derived from an EMBL/GenBank/DDBJ whole genome shotgun (WGS) entry which is preliminary data.</text>
</comment>
<gene>
    <name evidence="2" type="ORF">HRI_004019400</name>
</gene>
<organism evidence="2 3">
    <name type="scientific">Hibiscus trionum</name>
    <name type="common">Flower of an hour</name>
    <dbReference type="NCBI Taxonomy" id="183268"/>
    <lineage>
        <taxon>Eukaryota</taxon>
        <taxon>Viridiplantae</taxon>
        <taxon>Streptophyta</taxon>
        <taxon>Embryophyta</taxon>
        <taxon>Tracheophyta</taxon>
        <taxon>Spermatophyta</taxon>
        <taxon>Magnoliopsida</taxon>
        <taxon>eudicotyledons</taxon>
        <taxon>Gunneridae</taxon>
        <taxon>Pentapetalae</taxon>
        <taxon>rosids</taxon>
        <taxon>malvids</taxon>
        <taxon>Malvales</taxon>
        <taxon>Malvaceae</taxon>
        <taxon>Malvoideae</taxon>
        <taxon>Hibiscus</taxon>
    </lineage>
</organism>
<dbReference type="GO" id="GO:0016740">
    <property type="term" value="F:transferase activity"/>
    <property type="evidence" value="ECO:0007669"/>
    <property type="project" value="UniProtKB-KW"/>
</dbReference>
<dbReference type="OrthoDB" id="1862401at2759"/>
<evidence type="ECO:0000313" key="2">
    <source>
        <dbReference type="EMBL" id="GMJ03502.1"/>
    </source>
</evidence>
<dbReference type="AlphaFoldDB" id="A0A9W7IW99"/>
<accession>A0A9W7IW99</accession>
<dbReference type="InterPro" id="IPR051283">
    <property type="entry name" value="Sec_Metabolite_Acyltrans"/>
</dbReference>
<evidence type="ECO:0000313" key="3">
    <source>
        <dbReference type="Proteomes" id="UP001165190"/>
    </source>
</evidence>
<proteinExistence type="predicted"/>
<name>A0A9W7IW99_HIBTR</name>
<dbReference type="PANTHER" id="PTHR31896">
    <property type="entry name" value="FAMILY REGULATORY PROTEIN, PUTATIVE (AFU_ORTHOLOGUE AFUA_3G14730)-RELATED"/>
    <property type="match status" value="1"/>
</dbReference>
<reference evidence="2" key="1">
    <citation type="submission" date="2023-05" db="EMBL/GenBank/DDBJ databases">
        <title>Genome and transcriptome analyses reveal genes involved in the formation of fine ridges on petal epidermal cells in Hibiscus trionum.</title>
        <authorList>
            <person name="Koshimizu S."/>
            <person name="Masuda S."/>
            <person name="Ishii T."/>
            <person name="Shirasu K."/>
            <person name="Hoshino A."/>
            <person name="Arita M."/>
        </authorList>
    </citation>
    <scope>NUCLEOTIDE SEQUENCE</scope>
    <source>
        <strain evidence="2">Hamamatsu line</strain>
    </source>
</reference>
<dbReference type="Proteomes" id="UP001165190">
    <property type="component" value="Unassembled WGS sequence"/>
</dbReference>